<feature type="compositionally biased region" description="Basic and acidic residues" evidence="2">
    <location>
        <begin position="1"/>
        <end position="14"/>
    </location>
</feature>
<keyword evidence="1" id="KW-0677">Repeat</keyword>
<dbReference type="EMBL" id="VFQX01000016">
    <property type="protein sequence ID" value="KAF0981256.1"/>
    <property type="molecule type" value="Genomic_DNA"/>
</dbReference>
<dbReference type="PANTHER" id="PTHR22870:SF408">
    <property type="entry name" value="OS09G0560450 PROTEIN"/>
    <property type="match status" value="1"/>
</dbReference>
<comment type="caution">
    <text evidence="3">The sequence shown here is derived from an EMBL/GenBank/DDBJ whole genome shotgun (WGS) entry which is preliminary data.</text>
</comment>
<dbReference type="AlphaFoldDB" id="A0A6A5C0P9"/>
<accession>A0A6A5C0P9</accession>
<reference evidence="3 4" key="1">
    <citation type="journal article" date="2019" name="Sci. Rep.">
        <title>Nanopore sequencing improves the draft genome of the human pathogenic amoeba Naegleria fowleri.</title>
        <authorList>
            <person name="Liechti N."/>
            <person name="Schurch N."/>
            <person name="Bruggmann R."/>
            <person name="Wittwer M."/>
        </authorList>
    </citation>
    <scope>NUCLEOTIDE SEQUENCE [LARGE SCALE GENOMIC DNA]</scope>
    <source>
        <strain evidence="3 4">ATCC 30894</strain>
    </source>
</reference>
<dbReference type="VEuPathDB" id="AmoebaDB:FDP41_013044"/>
<dbReference type="Gene3D" id="2.130.10.30">
    <property type="entry name" value="Regulator of chromosome condensation 1/beta-lactamase-inhibitor protein II"/>
    <property type="match status" value="1"/>
</dbReference>
<keyword evidence="4" id="KW-1185">Reference proteome</keyword>
<dbReference type="OrthoDB" id="5370059at2759"/>
<dbReference type="InterPro" id="IPR051210">
    <property type="entry name" value="Ub_ligase/GEF_domain"/>
</dbReference>
<proteinExistence type="predicted"/>
<dbReference type="InterPro" id="IPR009091">
    <property type="entry name" value="RCC1/BLIP-II"/>
</dbReference>
<evidence type="ECO:0000313" key="3">
    <source>
        <dbReference type="EMBL" id="KAF0981256.1"/>
    </source>
</evidence>
<dbReference type="RefSeq" id="XP_044565969.1">
    <property type="nucleotide sequence ID" value="XM_044703631.1"/>
</dbReference>
<dbReference type="Pfam" id="PF13540">
    <property type="entry name" value="RCC1_2"/>
    <property type="match status" value="1"/>
</dbReference>
<name>A0A6A5C0P9_NAEFO</name>
<feature type="compositionally biased region" description="Low complexity" evidence="2">
    <location>
        <begin position="15"/>
        <end position="37"/>
    </location>
</feature>
<dbReference type="SUPFAM" id="SSF50985">
    <property type="entry name" value="RCC1/BLIP-II"/>
    <property type="match status" value="1"/>
</dbReference>
<evidence type="ECO:0000256" key="2">
    <source>
        <dbReference type="SAM" id="MobiDB-lite"/>
    </source>
</evidence>
<sequence length="489" mass="55095">MGFFEKFRKRDQKSSPRPSSESMQSSSEVETSSTTKPMNLTGSVDIVTYGIPFSLNQPTPTTFERRSLPFPIGAQIKEIIGGGTFCVIRSDSDELFFKSTTSTDFQPLLRFLSGTQPTTPGPFFMNGTLNYCHINYKKKIDDFKLDSRNACYELKEVHCGQYFILLRMMNDLLVYLSITNYIALVDHSYVISNYHSETRKLKHIYVGPLSQHTIILKNDDTIDYFECYQRFTKTEEKPLPIKEGHKIVNCACAGRSTFIVVEDPTDHSHHLFVHGDNQFMVQSGLSSMYSFAPLTNTPFSGKRVKDIKCGYFHTCILMEDGSVYTCGYNAYCQLGYSGGDSELQLVKFPTLPLSSESYTYPNNSESSSCFRTKSVLCSSIATLFISEKGFIMVGDPVSSLQRKVSFGPNVMAFNYSFGNDPIETVVGLKPLGSNSVAVGGWHFVIYHKASMSMKHLRYFFKNLCQFAKITDSDAAEHENSQFSDISFSF</sequence>
<dbReference type="VEuPathDB" id="AmoebaDB:NF0099000"/>
<dbReference type="OMA" id="CGYFHTC"/>
<dbReference type="GeneID" id="68120259"/>
<evidence type="ECO:0000313" key="4">
    <source>
        <dbReference type="Proteomes" id="UP000444721"/>
    </source>
</evidence>
<protein>
    <submittedName>
        <fullName evidence="3">Uncharacterized protein</fullName>
    </submittedName>
</protein>
<dbReference type="VEuPathDB" id="AmoebaDB:NfTy_078440"/>
<dbReference type="PANTHER" id="PTHR22870">
    <property type="entry name" value="REGULATOR OF CHROMOSOME CONDENSATION"/>
    <property type="match status" value="1"/>
</dbReference>
<dbReference type="Proteomes" id="UP000444721">
    <property type="component" value="Unassembled WGS sequence"/>
</dbReference>
<organism evidence="3 4">
    <name type="scientific">Naegleria fowleri</name>
    <name type="common">Brain eating amoeba</name>
    <dbReference type="NCBI Taxonomy" id="5763"/>
    <lineage>
        <taxon>Eukaryota</taxon>
        <taxon>Discoba</taxon>
        <taxon>Heterolobosea</taxon>
        <taxon>Tetramitia</taxon>
        <taxon>Eutetramitia</taxon>
        <taxon>Vahlkampfiidae</taxon>
        <taxon>Naegleria</taxon>
    </lineage>
</organism>
<feature type="region of interest" description="Disordered" evidence="2">
    <location>
        <begin position="1"/>
        <end position="37"/>
    </location>
</feature>
<gene>
    <name evidence="3" type="ORF">FDP41_013044</name>
</gene>
<evidence type="ECO:0000256" key="1">
    <source>
        <dbReference type="ARBA" id="ARBA00022737"/>
    </source>
</evidence>